<accession>A0A399RRC8</accession>
<protein>
    <recommendedName>
        <fullName evidence="4">Tetratricopeptide repeat protein</fullName>
    </recommendedName>
</protein>
<feature type="chain" id="PRO_5017406842" description="Tetratricopeptide repeat protein" evidence="1">
    <location>
        <begin position="21"/>
        <end position="250"/>
    </location>
</feature>
<name>A0A399RRC8_9PROT</name>
<evidence type="ECO:0000313" key="2">
    <source>
        <dbReference type="EMBL" id="RIJ32824.1"/>
    </source>
</evidence>
<dbReference type="Proteomes" id="UP000266385">
    <property type="component" value="Unassembled WGS sequence"/>
</dbReference>
<dbReference type="RefSeq" id="WP_119374905.1">
    <property type="nucleotide sequence ID" value="NZ_QWFX01000005.1"/>
</dbReference>
<dbReference type="EMBL" id="QWFX01000005">
    <property type="protein sequence ID" value="RIJ32824.1"/>
    <property type="molecule type" value="Genomic_DNA"/>
</dbReference>
<dbReference type="Gene3D" id="1.25.40.10">
    <property type="entry name" value="Tetratricopeptide repeat domain"/>
    <property type="match status" value="1"/>
</dbReference>
<dbReference type="OrthoDB" id="7631661at2"/>
<evidence type="ECO:0000256" key="1">
    <source>
        <dbReference type="SAM" id="SignalP"/>
    </source>
</evidence>
<organism evidence="2 3">
    <name type="scientific">Henriciella mobilis</name>
    <dbReference type="NCBI Taxonomy" id="2305467"/>
    <lineage>
        <taxon>Bacteria</taxon>
        <taxon>Pseudomonadati</taxon>
        <taxon>Pseudomonadota</taxon>
        <taxon>Alphaproteobacteria</taxon>
        <taxon>Hyphomonadales</taxon>
        <taxon>Hyphomonadaceae</taxon>
        <taxon>Henriciella</taxon>
    </lineage>
</organism>
<proteinExistence type="predicted"/>
<feature type="signal peptide" evidence="1">
    <location>
        <begin position="1"/>
        <end position="20"/>
    </location>
</feature>
<dbReference type="InterPro" id="IPR011990">
    <property type="entry name" value="TPR-like_helical_dom_sf"/>
</dbReference>
<keyword evidence="3" id="KW-1185">Reference proteome</keyword>
<dbReference type="AlphaFoldDB" id="A0A399RRC8"/>
<dbReference type="SUPFAM" id="SSF48452">
    <property type="entry name" value="TPR-like"/>
    <property type="match status" value="1"/>
</dbReference>
<evidence type="ECO:0008006" key="4">
    <source>
        <dbReference type="Google" id="ProtNLM"/>
    </source>
</evidence>
<keyword evidence="1" id="KW-0732">Signal</keyword>
<evidence type="ECO:0000313" key="3">
    <source>
        <dbReference type="Proteomes" id="UP000266385"/>
    </source>
</evidence>
<reference evidence="2 3" key="1">
    <citation type="submission" date="2018-08" db="EMBL/GenBank/DDBJ databases">
        <title>Henriciella mobilis sp. nov., isolated from seawater.</title>
        <authorList>
            <person name="Cheng H."/>
            <person name="Wu Y.-H."/>
            <person name="Xu X.-W."/>
            <person name="Guo L.-L."/>
        </authorList>
    </citation>
    <scope>NUCLEOTIDE SEQUENCE [LARGE SCALE GENOMIC DNA]</scope>
    <source>
        <strain evidence="2 3">JN25</strain>
    </source>
</reference>
<comment type="caution">
    <text evidence="2">The sequence shown here is derived from an EMBL/GenBank/DDBJ whole genome shotgun (WGS) entry which is preliminary data.</text>
</comment>
<gene>
    <name evidence="2" type="ORF">D1223_02965</name>
</gene>
<sequence>MKWLGAFISLLLLSGAPASADPIERAFASGQFLQSAEMAQLEGGADNYARAARAILADAIIEGKPTDSRLDEAEALARKALSLDPEHVEGRLQLAITLSLKARKMSTREALDSGYGGTSRDLVKDVLEAHPDNVYAQGFMAVWNIEVVRRGGGLGAAFMGASVQSAREHYTRAVETGEADPALHWQYARALAALNARKYEDEIATCLDRAVSGEADDTLTRIMQARAQSFQLYVKDHSRKDIERAAAALL</sequence>